<evidence type="ECO:0000313" key="2">
    <source>
        <dbReference type="EMBL" id="GAA4333829.1"/>
    </source>
</evidence>
<gene>
    <name evidence="2" type="ORF">GCM10023144_25500</name>
</gene>
<dbReference type="GO" id="GO:0016740">
    <property type="term" value="F:transferase activity"/>
    <property type="evidence" value="ECO:0007669"/>
    <property type="project" value="UniProtKB-KW"/>
</dbReference>
<dbReference type="RefSeq" id="WP_345249986.1">
    <property type="nucleotide sequence ID" value="NZ_BAABFO010000011.1"/>
</dbReference>
<sequence>MARPLEGIRVVELGNFIAGPFCGMLLGDMGADVIKIERPGLGDQTRAMPPMVNGESVSFAALNRNKRSLVLDLKREEARDIVRQLAAGSDVFVENNRPGALDALGLGAEQIRAINPNIVYVSASGFGQTGPYRRRAGVNLIVEAFSGALSVTGNPDDMPMRPGLQTADIFGALFATYAALSGLISVLRHREGHAVDVSLVEASIAAAAWETAGFLATGEIPKRLGNRHRLNAPYQLFATRDHRYIALGTPNDELFRRFMTVLGLAEYIGDPRFATYVLRKQNETGLLELVSPAIEGRDAGELEALLQKAGVPCSQVNDYDEVFADAHIIERKVAVDVPHPKIGTVRTVRNPVLFDRDGPGIRYAAPLLGQHSREILGELGYAAARIDELAAAGIVQLLPGAMAAAPANQEA</sequence>
<dbReference type="EMBL" id="BAABFO010000011">
    <property type="protein sequence ID" value="GAA4333829.1"/>
    <property type="molecule type" value="Genomic_DNA"/>
</dbReference>
<keyword evidence="1 2" id="KW-0808">Transferase</keyword>
<dbReference type="InterPro" id="IPR050483">
    <property type="entry name" value="CoA-transferase_III_domain"/>
</dbReference>
<proteinExistence type="predicted"/>
<protein>
    <submittedName>
        <fullName evidence="2">CoA transferase</fullName>
    </submittedName>
</protein>
<keyword evidence="3" id="KW-1185">Reference proteome</keyword>
<evidence type="ECO:0000256" key="1">
    <source>
        <dbReference type="ARBA" id="ARBA00022679"/>
    </source>
</evidence>
<dbReference type="SUPFAM" id="SSF89796">
    <property type="entry name" value="CoA-transferase family III (CaiB/BaiF)"/>
    <property type="match status" value="1"/>
</dbReference>
<dbReference type="Gene3D" id="3.40.50.10540">
    <property type="entry name" value="Crotonobetainyl-coa:carnitine coa-transferase, domain 1"/>
    <property type="match status" value="1"/>
</dbReference>
<name>A0ABP8H3J6_9BURK</name>
<comment type="caution">
    <text evidence="2">The sequence shown here is derived from an EMBL/GenBank/DDBJ whole genome shotgun (WGS) entry which is preliminary data.</text>
</comment>
<dbReference type="Proteomes" id="UP001501671">
    <property type="component" value="Unassembled WGS sequence"/>
</dbReference>
<dbReference type="InterPro" id="IPR044855">
    <property type="entry name" value="CoA-Trfase_III_dom3_sf"/>
</dbReference>
<dbReference type="PANTHER" id="PTHR48207:SF3">
    <property type="entry name" value="SUCCINATE--HYDROXYMETHYLGLUTARATE COA-TRANSFERASE"/>
    <property type="match status" value="1"/>
</dbReference>
<dbReference type="Pfam" id="PF02515">
    <property type="entry name" value="CoA_transf_3"/>
    <property type="match status" value="1"/>
</dbReference>
<accession>A0ABP8H3J6</accession>
<evidence type="ECO:0000313" key="3">
    <source>
        <dbReference type="Proteomes" id="UP001501671"/>
    </source>
</evidence>
<dbReference type="Gene3D" id="3.30.1540.10">
    <property type="entry name" value="formyl-coa transferase, domain 3"/>
    <property type="match status" value="1"/>
</dbReference>
<dbReference type="InterPro" id="IPR023606">
    <property type="entry name" value="CoA-Trfase_III_dom_1_sf"/>
</dbReference>
<dbReference type="PANTHER" id="PTHR48207">
    <property type="entry name" value="SUCCINATE--HYDROXYMETHYLGLUTARATE COA-TRANSFERASE"/>
    <property type="match status" value="1"/>
</dbReference>
<dbReference type="InterPro" id="IPR003673">
    <property type="entry name" value="CoA-Trfase_fam_III"/>
</dbReference>
<organism evidence="2 3">
    <name type="scientific">Pigmentiphaga soli</name>
    <dbReference type="NCBI Taxonomy" id="1007095"/>
    <lineage>
        <taxon>Bacteria</taxon>
        <taxon>Pseudomonadati</taxon>
        <taxon>Pseudomonadota</taxon>
        <taxon>Betaproteobacteria</taxon>
        <taxon>Burkholderiales</taxon>
        <taxon>Alcaligenaceae</taxon>
        <taxon>Pigmentiphaga</taxon>
    </lineage>
</organism>
<reference evidence="3" key="1">
    <citation type="journal article" date="2019" name="Int. J. Syst. Evol. Microbiol.">
        <title>The Global Catalogue of Microorganisms (GCM) 10K type strain sequencing project: providing services to taxonomists for standard genome sequencing and annotation.</title>
        <authorList>
            <consortium name="The Broad Institute Genomics Platform"/>
            <consortium name="The Broad Institute Genome Sequencing Center for Infectious Disease"/>
            <person name="Wu L."/>
            <person name="Ma J."/>
        </authorList>
    </citation>
    <scope>NUCLEOTIDE SEQUENCE [LARGE SCALE GENOMIC DNA]</scope>
    <source>
        <strain evidence="3">JCM 17666</strain>
    </source>
</reference>